<proteinExistence type="predicted"/>
<gene>
    <name evidence="4" type="ORF">KYY02_30325</name>
</gene>
<evidence type="ECO:0000313" key="4">
    <source>
        <dbReference type="EMBL" id="MEZ3182800.1"/>
    </source>
</evidence>
<feature type="region of interest" description="Disordered" evidence="1">
    <location>
        <begin position="146"/>
        <end position="166"/>
    </location>
</feature>
<feature type="transmembrane region" description="Helical" evidence="2">
    <location>
        <begin position="51"/>
        <end position="77"/>
    </location>
</feature>
<name>A0ABV4JBK3_9ACTN</name>
<protein>
    <submittedName>
        <fullName evidence="4">Transposase family protein</fullName>
    </submittedName>
</protein>
<feature type="domain" description="H repeat-associated protein N-terminal" evidence="3">
    <location>
        <begin position="33"/>
        <end position="119"/>
    </location>
</feature>
<dbReference type="Proteomes" id="UP001567537">
    <property type="component" value="Unassembled WGS sequence"/>
</dbReference>
<dbReference type="InterPro" id="IPR032806">
    <property type="entry name" value="YbfD_N"/>
</dbReference>
<feature type="compositionally biased region" description="Low complexity" evidence="1">
    <location>
        <begin position="147"/>
        <end position="166"/>
    </location>
</feature>
<sequence length="166" mass="17951">MSSSLIGVLQRHCEDIDSACLEPEPQQFTALAEVLERIPDPRRVRGRRYRLGSLLALCLVAVLGGATSLAAIARFAADTDSDLREQFGLASSTPNASTLGRLLARLNGDALDDAVGTWLAGTPPTRSTRPMARWSVWPWTARRCADPAPTARPSTCSPPRSTPARW</sequence>
<dbReference type="EMBL" id="JAHWZY010000052">
    <property type="protein sequence ID" value="MEZ3182800.1"/>
    <property type="molecule type" value="Genomic_DNA"/>
</dbReference>
<keyword evidence="5" id="KW-1185">Reference proteome</keyword>
<evidence type="ECO:0000256" key="1">
    <source>
        <dbReference type="SAM" id="MobiDB-lite"/>
    </source>
</evidence>
<organism evidence="4 5">
    <name type="scientific">Streptomyces pimonensis</name>
    <dbReference type="NCBI Taxonomy" id="2860288"/>
    <lineage>
        <taxon>Bacteria</taxon>
        <taxon>Bacillati</taxon>
        <taxon>Actinomycetota</taxon>
        <taxon>Actinomycetes</taxon>
        <taxon>Kitasatosporales</taxon>
        <taxon>Streptomycetaceae</taxon>
        <taxon>Streptomyces</taxon>
    </lineage>
</organism>
<dbReference type="RefSeq" id="WP_371243854.1">
    <property type="nucleotide sequence ID" value="NZ_JAHWZY010000052.1"/>
</dbReference>
<accession>A0ABV4JBK3</accession>
<evidence type="ECO:0000256" key="2">
    <source>
        <dbReference type="SAM" id="Phobius"/>
    </source>
</evidence>
<comment type="caution">
    <text evidence="4">The sequence shown here is derived from an EMBL/GenBank/DDBJ whole genome shotgun (WGS) entry which is preliminary data.</text>
</comment>
<reference evidence="4 5" key="1">
    <citation type="journal article" date="2021" name="Res Sq">
        <title>Streptomyces Pimoensis sp. nov., Isolated From the Taklimakan Desert in Xinjiang, China.</title>
        <authorList>
            <person name="Zhang P."/>
            <person name="Luo X."/>
            <person name="Luo X."/>
            <person name="Liu Z."/>
            <person name="Xia Z."/>
            <person name="Wan C."/>
            <person name="zhang L."/>
        </authorList>
    </citation>
    <scope>NUCLEOTIDE SEQUENCE [LARGE SCALE GENOMIC DNA]</scope>
    <source>
        <strain evidence="4 5">TRM75549</strain>
    </source>
</reference>
<keyword evidence="2" id="KW-0472">Membrane</keyword>
<dbReference type="Pfam" id="PF13808">
    <property type="entry name" value="DDE_Tnp_1_assoc"/>
    <property type="match status" value="1"/>
</dbReference>
<keyword evidence="2" id="KW-0812">Transmembrane</keyword>
<keyword evidence="2" id="KW-1133">Transmembrane helix</keyword>
<evidence type="ECO:0000313" key="5">
    <source>
        <dbReference type="Proteomes" id="UP001567537"/>
    </source>
</evidence>
<evidence type="ECO:0000259" key="3">
    <source>
        <dbReference type="Pfam" id="PF13808"/>
    </source>
</evidence>